<organism evidence="2 3">
    <name type="scientific">Didymella glomerata</name>
    <dbReference type="NCBI Taxonomy" id="749621"/>
    <lineage>
        <taxon>Eukaryota</taxon>
        <taxon>Fungi</taxon>
        <taxon>Dikarya</taxon>
        <taxon>Ascomycota</taxon>
        <taxon>Pezizomycotina</taxon>
        <taxon>Dothideomycetes</taxon>
        <taxon>Pleosporomycetidae</taxon>
        <taxon>Pleosporales</taxon>
        <taxon>Pleosporineae</taxon>
        <taxon>Didymellaceae</taxon>
        <taxon>Didymella</taxon>
    </lineage>
</organism>
<dbReference type="EMBL" id="JAPEUV010000090">
    <property type="protein sequence ID" value="KAJ4333687.1"/>
    <property type="molecule type" value="Genomic_DNA"/>
</dbReference>
<dbReference type="AlphaFoldDB" id="A0A9W8WUW1"/>
<protein>
    <recommendedName>
        <fullName evidence="4">Peptidase A1 domain-containing protein</fullName>
    </recommendedName>
</protein>
<gene>
    <name evidence="2" type="ORF">N0V87_007443</name>
</gene>
<accession>A0A9W8WUW1</accession>
<keyword evidence="1" id="KW-0472">Membrane</keyword>
<comment type="caution">
    <text evidence="2">The sequence shown here is derived from an EMBL/GenBank/DDBJ whole genome shotgun (WGS) entry which is preliminary data.</text>
</comment>
<dbReference type="Proteomes" id="UP001140562">
    <property type="component" value="Unassembled WGS sequence"/>
</dbReference>
<evidence type="ECO:0000256" key="1">
    <source>
        <dbReference type="SAM" id="Phobius"/>
    </source>
</evidence>
<keyword evidence="1" id="KW-1133">Transmembrane helix</keyword>
<dbReference type="InterPro" id="IPR021109">
    <property type="entry name" value="Peptidase_aspartic_dom_sf"/>
</dbReference>
<dbReference type="Gene3D" id="2.40.70.10">
    <property type="entry name" value="Acid Proteases"/>
    <property type="match status" value="1"/>
</dbReference>
<name>A0A9W8WUW1_9PLEO</name>
<evidence type="ECO:0000313" key="2">
    <source>
        <dbReference type="EMBL" id="KAJ4333687.1"/>
    </source>
</evidence>
<proteinExistence type="predicted"/>
<sequence>MTAYAAQCAAPPLVLPIRNASVAPGIISRGIPVSLGTPPQHLVLTPSLQLDTTFIPRYTNSCVYAADAPVPANDSRWTDQDGRYVCMDIYGGAFAPEQSTTFFDNGTNSPVSEAWFMKTRFSDWRFMMDSFMYTDYLEAYARQNDVLPERWNVTTSFVLPNDGAIFGGLGASVLSLTPDSRLLETLVAEGMASSKSWTLSSEDLCLGCVGETAYTGEFQKFKVADRAKKGGLPCLLQVKVVSLDYHDGPTSEGVSLIENSLAACVDPGVPLLVFPPDTRAKLGVTVGADLVSSSPSNSRLNGSFLRFKLEGGLEVDVKEPDNDTGKVASMSNQQLFSEDGTWGAYGLDVPVLGQPFTDSIILRWDEATQEYGLANGNPKSGIKKDLKPLGCDGFPSTKGSEETTPSVGVIVGSIIGGFVAGVLFAGAAIFFYWRGQRGVQSKYEAMRGEDAVSLRTVDTDGRTLESRMSGVSSLPAPSLRESLRSHFGKRSVSPFKEPYLVGDSQVFEAPEGGIAEP</sequence>
<dbReference type="OrthoDB" id="5361565at2759"/>
<dbReference type="SUPFAM" id="SSF50630">
    <property type="entry name" value="Acid proteases"/>
    <property type="match status" value="1"/>
</dbReference>
<evidence type="ECO:0000313" key="3">
    <source>
        <dbReference type="Proteomes" id="UP001140562"/>
    </source>
</evidence>
<keyword evidence="1" id="KW-0812">Transmembrane</keyword>
<feature type="transmembrane region" description="Helical" evidence="1">
    <location>
        <begin position="407"/>
        <end position="433"/>
    </location>
</feature>
<reference evidence="2" key="1">
    <citation type="submission" date="2022-10" db="EMBL/GenBank/DDBJ databases">
        <title>Tapping the CABI collections for fungal endophytes: first genome assemblies for Collariella, Neodidymelliopsis, Ascochyta clinopodiicola, Didymella pomorum, Didymosphaeria variabile, Neocosmospora piperis and Neocucurbitaria cava.</title>
        <authorList>
            <person name="Hill R."/>
        </authorList>
    </citation>
    <scope>NUCLEOTIDE SEQUENCE</scope>
    <source>
        <strain evidence="2">IMI 360193</strain>
    </source>
</reference>
<keyword evidence="3" id="KW-1185">Reference proteome</keyword>
<evidence type="ECO:0008006" key="4">
    <source>
        <dbReference type="Google" id="ProtNLM"/>
    </source>
</evidence>